<dbReference type="InterPro" id="IPR050508">
    <property type="entry name" value="Methyltransf_Superfamily"/>
</dbReference>
<dbReference type="PANTHER" id="PTHR42912">
    <property type="entry name" value="METHYLTRANSFERASE"/>
    <property type="match status" value="1"/>
</dbReference>
<dbReference type="SMART" id="SM00418">
    <property type="entry name" value="HTH_ARSR"/>
    <property type="match status" value="1"/>
</dbReference>
<dbReference type="SUPFAM" id="SSF46785">
    <property type="entry name" value="Winged helix' DNA-binding domain"/>
    <property type="match status" value="1"/>
</dbReference>
<dbReference type="AlphaFoldDB" id="A0A0G3EGH6"/>
<feature type="domain" description="HTH iclR-type" evidence="2">
    <location>
        <begin position="1"/>
        <end position="72"/>
    </location>
</feature>
<dbReference type="KEGG" id="vbl:L21SP4_02216"/>
<dbReference type="CDD" id="cd02440">
    <property type="entry name" value="AdoMet_MTases"/>
    <property type="match status" value="1"/>
</dbReference>
<feature type="domain" description="HTH arsR-type" evidence="1">
    <location>
        <begin position="1"/>
        <end position="90"/>
    </location>
</feature>
<evidence type="ECO:0000313" key="4">
    <source>
        <dbReference type="Proteomes" id="UP000035268"/>
    </source>
</evidence>
<dbReference type="InterPro" id="IPR005471">
    <property type="entry name" value="Tscrpt_reg_IclR_N"/>
</dbReference>
<dbReference type="SUPFAM" id="SSF53335">
    <property type="entry name" value="S-adenosyl-L-methionine-dependent methyltransferases"/>
    <property type="match status" value="1"/>
</dbReference>
<organism evidence="3 4">
    <name type="scientific">Kiritimatiella glycovorans</name>
    <dbReference type="NCBI Taxonomy" id="1307763"/>
    <lineage>
        <taxon>Bacteria</taxon>
        <taxon>Pseudomonadati</taxon>
        <taxon>Kiritimatiellota</taxon>
        <taxon>Kiritimatiellia</taxon>
        <taxon>Kiritimatiellales</taxon>
        <taxon>Kiritimatiellaceae</taxon>
        <taxon>Kiritimatiella</taxon>
    </lineage>
</organism>
<dbReference type="RefSeq" id="WP_052882669.1">
    <property type="nucleotide sequence ID" value="NZ_CP010904.1"/>
</dbReference>
<dbReference type="PROSITE" id="PS51077">
    <property type="entry name" value="HTH_ICLR"/>
    <property type="match status" value="1"/>
</dbReference>
<dbReference type="InterPro" id="IPR036388">
    <property type="entry name" value="WH-like_DNA-bd_sf"/>
</dbReference>
<sequence length="324" mass="36678">MTESLDIFRALADEARLRMVRSLGIAELSVAELTSVLDMPQSSVSRHLKPLRETGIVELRRDGTSNYYRRGPLFEDQAFEQFMGRRLAELAGGEGDRERIRRVLEQRRNRSREFFDRIAGRYETLTEPGGGWRALAAALAVGFEGCRVADLGCGEGELALLLARFAERVYAVDMSPQMLEVFQQRARERGVEERISGRIGDLEHLPLEDGSLDAVFVSQSLHHAARPDAALGEAARVLREDGKLVLLELARHEQEWTREEWADQWLGFEEDQLREWFAAAGFDTDRMERISGMTPDIDVLLAVARKEQSQETENGTYRSTAEHG</sequence>
<keyword evidence="3" id="KW-0808">Transferase</keyword>
<dbReference type="InterPro" id="IPR036390">
    <property type="entry name" value="WH_DNA-bd_sf"/>
</dbReference>
<keyword evidence="3" id="KW-0489">Methyltransferase</keyword>
<dbReference type="PROSITE" id="PS50987">
    <property type="entry name" value="HTH_ARSR_2"/>
    <property type="match status" value="1"/>
</dbReference>
<evidence type="ECO:0000259" key="1">
    <source>
        <dbReference type="PROSITE" id="PS50987"/>
    </source>
</evidence>
<accession>A0A0G3EGH6</accession>
<gene>
    <name evidence="3" type="primary">ycgJ_2</name>
    <name evidence="3" type="ORF">L21SP4_02216</name>
</gene>
<dbReference type="Pfam" id="PF12840">
    <property type="entry name" value="HTH_20"/>
    <property type="match status" value="1"/>
</dbReference>
<proteinExistence type="predicted"/>
<dbReference type="GO" id="GO:0003677">
    <property type="term" value="F:DNA binding"/>
    <property type="evidence" value="ECO:0007669"/>
    <property type="project" value="InterPro"/>
</dbReference>
<dbReference type="Gene3D" id="1.10.10.10">
    <property type="entry name" value="Winged helix-like DNA-binding domain superfamily/Winged helix DNA-binding domain"/>
    <property type="match status" value="1"/>
</dbReference>
<dbReference type="EMBL" id="CP010904">
    <property type="protein sequence ID" value="AKJ65443.1"/>
    <property type="molecule type" value="Genomic_DNA"/>
</dbReference>
<dbReference type="InterPro" id="IPR011991">
    <property type="entry name" value="ArsR-like_HTH"/>
</dbReference>
<keyword evidence="4" id="KW-1185">Reference proteome</keyword>
<dbReference type="Proteomes" id="UP000035268">
    <property type="component" value="Chromosome"/>
</dbReference>
<reference evidence="3 4" key="2">
    <citation type="journal article" date="2016" name="ISME J.">
        <title>Characterization of the first cultured representative of Verrucomicrobia subdivision 5 indicates the proposal of a novel phylum.</title>
        <authorList>
            <person name="Spring S."/>
            <person name="Bunk B."/>
            <person name="Sproer C."/>
            <person name="Schumann P."/>
            <person name="Rohde M."/>
            <person name="Tindall B.J."/>
            <person name="Klenk H.P."/>
        </authorList>
    </citation>
    <scope>NUCLEOTIDE SEQUENCE [LARGE SCALE GENOMIC DNA]</scope>
    <source>
        <strain evidence="3 4">L21-Fru-AB</strain>
    </source>
</reference>
<name>A0A0G3EGH6_9BACT</name>
<dbReference type="InterPro" id="IPR001845">
    <property type="entry name" value="HTH_ArsR_DNA-bd_dom"/>
</dbReference>
<evidence type="ECO:0000313" key="3">
    <source>
        <dbReference type="EMBL" id="AKJ65443.1"/>
    </source>
</evidence>
<dbReference type="OrthoDB" id="9772751at2"/>
<dbReference type="GO" id="GO:0032259">
    <property type="term" value="P:methylation"/>
    <property type="evidence" value="ECO:0007669"/>
    <property type="project" value="UniProtKB-KW"/>
</dbReference>
<dbReference type="InterPro" id="IPR029063">
    <property type="entry name" value="SAM-dependent_MTases_sf"/>
</dbReference>
<dbReference type="PANTHER" id="PTHR42912:SF80">
    <property type="entry name" value="METHYLTRANSFERASE DOMAIN-CONTAINING PROTEIN"/>
    <property type="match status" value="1"/>
</dbReference>
<protein>
    <submittedName>
        <fullName evidence="3">Putative methyltransferase YcgJ</fullName>
        <ecNumber evidence="3">2.1.1.-</ecNumber>
    </submittedName>
</protein>
<dbReference type="STRING" id="1307763.L21SP4_02216"/>
<dbReference type="Gene3D" id="3.40.50.150">
    <property type="entry name" value="Vaccinia Virus protein VP39"/>
    <property type="match status" value="1"/>
</dbReference>
<dbReference type="EC" id="2.1.1.-" evidence="3"/>
<dbReference type="PATRIC" id="fig|1609981.3.peg.2306"/>
<evidence type="ECO:0000259" key="2">
    <source>
        <dbReference type="PROSITE" id="PS51077"/>
    </source>
</evidence>
<dbReference type="GO" id="GO:0008757">
    <property type="term" value="F:S-adenosylmethionine-dependent methyltransferase activity"/>
    <property type="evidence" value="ECO:0007669"/>
    <property type="project" value="InterPro"/>
</dbReference>
<dbReference type="CDD" id="cd00090">
    <property type="entry name" value="HTH_ARSR"/>
    <property type="match status" value="1"/>
</dbReference>
<dbReference type="PRINTS" id="PR00778">
    <property type="entry name" value="HTHARSR"/>
</dbReference>
<dbReference type="InterPro" id="IPR013216">
    <property type="entry name" value="Methyltransf_11"/>
</dbReference>
<dbReference type="Pfam" id="PF08241">
    <property type="entry name" value="Methyltransf_11"/>
    <property type="match status" value="1"/>
</dbReference>
<dbReference type="NCBIfam" id="NF033788">
    <property type="entry name" value="HTH_metalloreg"/>
    <property type="match status" value="1"/>
</dbReference>
<dbReference type="GO" id="GO:0003700">
    <property type="term" value="F:DNA-binding transcription factor activity"/>
    <property type="evidence" value="ECO:0007669"/>
    <property type="project" value="InterPro"/>
</dbReference>
<reference evidence="4" key="1">
    <citation type="submission" date="2015-02" db="EMBL/GenBank/DDBJ databases">
        <title>Description and complete genome sequence of the first cultured representative of the subdivision 5 of the Verrucomicrobia phylum.</title>
        <authorList>
            <person name="Spring S."/>
            <person name="Bunk B."/>
            <person name="Sproer C."/>
            <person name="Klenk H.-P."/>
        </authorList>
    </citation>
    <scope>NUCLEOTIDE SEQUENCE [LARGE SCALE GENOMIC DNA]</scope>
    <source>
        <strain evidence="4">L21-Fru-AB</strain>
    </source>
</reference>